<name>A0A9X4XJL2_9FIRM</name>
<comment type="caution">
    <text evidence="2">The sequence shown here is derived from an EMBL/GenBank/DDBJ whole genome shotgun (WGS) entry which is preliminary data.</text>
</comment>
<evidence type="ECO:0000313" key="3">
    <source>
        <dbReference type="Proteomes" id="UP000487649"/>
    </source>
</evidence>
<dbReference type="InterPro" id="IPR014054">
    <property type="entry name" value="Phage_regulatory_Rha"/>
</dbReference>
<dbReference type="Pfam" id="PF09669">
    <property type="entry name" value="Phage_pRha"/>
    <property type="match status" value="1"/>
</dbReference>
<dbReference type="EMBL" id="WMQE01000033">
    <property type="protein sequence ID" value="MTK22267.1"/>
    <property type="molecule type" value="Genomic_DNA"/>
</dbReference>
<gene>
    <name evidence="2" type="ORF">GMA92_12690</name>
</gene>
<proteinExistence type="predicted"/>
<organism evidence="2 3">
    <name type="scientific">Turicibacter sanguinis</name>
    <dbReference type="NCBI Taxonomy" id="154288"/>
    <lineage>
        <taxon>Bacteria</taxon>
        <taxon>Bacillati</taxon>
        <taxon>Bacillota</taxon>
        <taxon>Erysipelotrichia</taxon>
        <taxon>Erysipelotrichales</taxon>
        <taxon>Turicibacteraceae</taxon>
        <taxon>Turicibacter</taxon>
    </lineage>
</organism>
<dbReference type="Proteomes" id="UP000487649">
    <property type="component" value="Unassembled WGS sequence"/>
</dbReference>
<protein>
    <recommendedName>
        <fullName evidence="1">Antirepressor protein C-terminal domain-containing protein</fullName>
    </recommendedName>
</protein>
<dbReference type="InterPro" id="IPR005039">
    <property type="entry name" value="Ant_C"/>
</dbReference>
<dbReference type="Pfam" id="PF03374">
    <property type="entry name" value="ANT"/>
    <property type="match status" value="1"/>
</dbReference>
<accession>A0A9X4XJL2</accession>
<dbReference type="GO" id="GO:0003677">
    <property type="term" value="F:DNA binding"/>
    <property type="evidence" value="ECO:0007669"/>
    <property type="project" value="InterPro"/>
</dbReference>
<feature type="domain" description="Antirepressor protein C-terminal" evidence="1">
    <location>
        <begin position="154"/>
        <end position="246"/>
    </location>
</feature>
<evidence type="ECO:0000313" key="2">
    <source>
        <dbReference type="EMBL" id="MTK22267.1"/>
    </source>
</evidence>
<evidence type="ECO:0000259" key="1">
    <source>
        <dbReference type="Pfam" id="PF03374"/>
    </source>
</evidence>
<sequence>MNNVKLGISQSKGYENVEIKTISSREVATMMEMTHDNLLKKISKHIENFNKIEDVKINVFNYFLETTYKQTGNGKECKEYQVTKRGCEFLAHKTTGVKGDLFTVRYMERFEQMEKAIQERNEKASLLLAIYEGGQLGVSASKRLVEIETKELSQQVQVMTPKAESYDQFIDADGTYSTTNACKMLGLKRAEVFQWLRDKGLVYKKKTEATQKAVDKGYFKHVIKGGHSTMVITPKGIEFLRDTFLKQAS</sequence>
<dbReference type="AlphaFoldDB" id="A0A9X4XJL2"/>
<reference evidence="2 3" key="1">
    <citation type="journal article" date="2019" name="Nat. Med.">
        <title>A library of human gut bacterial isolates paired with longitudinal multiomics data enables mechanistic microbiome research.</title>
        <authorList>
            <person name="Poyet M."/>
            <person name="Groussin M."/>
            <person name="Gibbons S.M."/>
            <person name="Avila-Pacheco J."/>
            <person name="Jiang X."/>
            <person name="Kearney S.M."/>
            <person name="Perrotta A.R."/>
            <person name="Berdy B."/>
            <person name="Zhao S."/>
            <person name="Lieberman T.D."/>
            <person name="Swanson P.K."/>
            <person name="Smith M."/>
            <person name="Roesemann S."/>
            <person name="Alexander J.E."/>
            <person name="Rich S.A."/>
            <person name="Livny J."/>
            <person name="Vlamakis H."/>
            <person name="Clish C."/>
            <person name="Bullock K."/>
            <person name="Deik A."/>
            <person name="Scott J."/>
            <person name="Pierce K.A."/>
            <person name="Xavier R.J."/>
            <person name="Alm E.J."/>
        </authorList>
    </citation>
    <scope>NUCLEOTIDE SEQUENCE [LARGE SCALE GENOMIC DNA]</scope>
    <source>
        <strain evidence="2 3">BIOML-A198</strain>
    </source>
</reference>